<keyword evidence="2" id="KW-1185">Reference proteome</keyword>
<evidence type="ECO:0000313" key="2">
    <source>
        <dbReference type="Proteomes" id="UP000602510"/>
    </source>
</evidence>
<proteinExistence type="predicted"/>
<comment type="caution">
    <text evidence="1">The sequence shown here is derived from an EMBL/GenBank/DDBJ whole genome shotgun (WGS) entry which is preliminary data.</text>
</comment>
<dbReference type="EMBL" id="WSZM01000024">
    <property type="protein sequence ID" value="KAF4046229.1"/>
    <property type="molecule type" value="Genomic_DNA"/>
</dbReference>
<dbReference type="AlphaFoldDB" id="A0A833TLW4"/>
<sequence>MHIVQRSLHEDIEAAVLNKSVFDVWGILRALYESDTDSTIAEKYRVLDHMWYGDKEGEPMHEFLTRWRMAVREFMHVTGLSRRTPTALPCWSAHCRGSGDLH</sequence>
<protein>
    <submittedName>
        <fullName evidence="1">Uncharacterized protein</fullName>
    </submittedName>
</protein>
<reference evidence="1" key="1">
    <citation type="submission" date="2020-04" db="EMBL/GenBank/DDBJ databases">
        <title>Hybrid Assembly of Korean Phytophthora infestans isolates.</title>
        <authorList>
            <person name="Prokchorchik M."/>
            <person name="Lee Y."/>
            <person name="Seo J."/>
            <person name="Cho J.-H."/>
            <person name="Park Y.-E."/>
            <person name="Jang D.-C."/>
            <person name="Im J.-S."/>
            <person name="Choi J.-G."/>
            <person name="Park H.-J."/>
            <person name="Lee G.-B."/>
            <person name="Lee Y.-G."/>
            <person name="Hong S.-Y."/>
            <person name="Cho K."/>
            <person name="Sohn K.H."/>
        </authorList>
    </citation>
    <scope>NUCLEOTIDE SEQUENCE</scope>
    <source>
        <strain evidence="1">KR_1_A1</strain>
    </source>
</reference>
<name>A0A833TLW4_PHYIN</name>
<gene>
    <name evidence="1" type="ORF">GN244_ATG01345</name>
</gene>
<dbReference type="Proteomes" id="UP000602510">
    <property type="component" value="Unassembled WGS sequence"/>
</dbReference>
<accession>A0A833TLW4</accession>
<organism evidence="1 2">
    <name type="scientific">Phytophthora infestans</name>
    <name type="common">Potato late blight agent</name>
    <name type="synonym">Botrytis infestans</name>
    <dbReference type="NCBI Taxonomy" id="4787"/>
    <lineage>
        <taxon>Eukaryota</taxon>
        <taxon>Sar</taxon>
        <taxon>Stramenopiles</taxon>
        <taxon>Oomycota</taxon>
        <taxon>Peronosporomycetes</taxon>
        <taxon>Peronosporales</taxon>
        <taxon>Peronosporaceae</taxon>
        <taxon>Phytophthora</taxon>
    </lineage>
</organism>
<evidence type="ECO:0000313" key="1">
    <source>
        <dbReference type="EMBL" id="KAF4046229.1"/>
    </source>
</evidence>